<accession>A0A5C4IXQ4</accession>
<gene>
    <name evidence="1" type="ORF">ETD83_42115</name>
</gene>
<comment type="caution">
    <text evidence="1">The sequence shown here is derived from an EMBL/GenBank/DDBJ whole genome shotgun (WGS) entry which is preliminary data.</text>
</comment>
<dbReference type="OrthoDB" id="176279at2"/>
<proteinExistence type="predicted"/>
<keyword evidence="2" id="KW-1185">Reference proteome</keyword>
<dbReference type="Proteomes" id="UP000309174">
    <property type="component" value="Unassembled WGS sequence"/>
</dbReference>
<protein>
    <submittedName>
        <fullName evidence="1">Uncharacterized protein</fullName>
    </submittedName>
</protein>
<reference evidence="1 2" key="1">
    <citation type="submission" date="2019-05" db="EMBL/GenBank/DDBJ databases">
        <title>Draft genome sequence of Actinomadura sp. 14C53.</title>
        <authorList>
            <person name="Saricaoglu S."/>
            <person name="Isik K."/>
        </authorList>
    </citation>
    <scope>NUCLEOTIDE SEQUENCE [LARGE SCALE GENOMIC DNA]</scope>
    <source>
        <strain evidence="1 2">14C53</strain>
    </source>
</reference>
<dbReference type="AlphaFoldDB" id="A0A5C4IXQ4"/>
<organism evidence="1 2">
    <name type="scientific">Actinomadura soli</name>
    <dbReference type="NCBI Taxonomy" id="2508997"/>
    <lineage>
        <taxon>Bacteria</taxon>
        <taxon>Bacillati</taxon>
        <taxon>Actinomycetota</taxon>
        <taxon>Actinomycetes</taxon>
        <taxon>Streptosporangiales</taxon>
        <taxon>Thermomonosporaceae</taxon>
        <taxon>Actinomadura</taxon>
    </lineage>
</organism>
<dbReference type="EMBL" id="VCKW01000607">
    <property type="protein sequence ID" value="TMQ79343.1"/>
    <property type="molecule type" value="Genomic_DNA"/>
</dbReference>
<sequence>MWRLMEPDRAHHISNLGDLQTSQFWKHRVAQREVAKDPNCVKNQTKRLFFRMPLPAIKGRYVQAVEFTAYETSAYDCNYDSSIELWRTSTLSSGATWSNATSSSVWSQQLAWRAVSYCSR</sequence>
<evidence type="ECO:0000313" key="2">
    <source>
        <dbReference type="Proteomes" id="UP000309174"/>
    </source>
</evidence>
<dbReference type="RefSeq" id="WP_138650808.1">
    <property type="nucleotide sequence ID" value="NZ_VCKW01000607.1"/>
</dbReference>
<name>A0A5C4IXQ4_9ACTN</name>
<feature type="non-terminal residue" evidence="1">
    <location>
        <position position="120"/>
    </location>
</feature>
<evidence type="ECO:0000313" key="1">
    <source>
        <dbReference type="EMBL" id="TMQ79343.1"/>
    </source>
</evidence>